<feature type="transmembrane region" description="Helical" evidence="1">
    <location>
        <begin position="50"/>
        <end position="70"/>
    </location>
</feature>
<proteinExistence type="predicted"/>
<gene>
    <name evidence="2" type="ORF">EW145_g8571</name>
</gene>
<keyword evidence="1" id="KW-0472">Membrane</keyword>
<feature type="non-terminal residue" evidence="2">
    <location>
        <position position="378"/>
    </location>
</feature>
<dbReference type="AlphaFoldDB" id="A0A4S4K6T0"/>
<evidence type="ECO:0000313" key="3">
    <source>
        <dbReference type="Proteomes" id="UP000308199"/>
    </source>
</evidence>
<feature type="non-terminal residue" evidence="2">
    <location>
        <position position="1"/>
    </location>
</feature>
<keyword evidence="1" id="KW-0812">Transmembrane</keyword>
<dbReference type="EMBL" id="SGPK01001523">
    <property type="protein sequence ID" value="THG92827.1"/>
    <property type="molecule type" value="Genomic_DNA"/>
</dbReference>
<evidence type="ECO:0000313" key="2">
    <source>
        <dbReference type="EMBL" id="THG92827.1"/>
    </source>
</evidence>
<accession>A0A4S4K6T0</accession>
<feature type="transmembrane region" description="Helical" evidence="1">
    <location>
        <begin position="20"/>
        <end position="44"/>
    </location>
</feature>
<comment type="caution">
    <text evidence="2">The sequence shown here is derived from an EMBL/GenBank/DDBJ whole genome shotgun (WGS) entry which is preliminary data.</text>
</comment>
<evidence type="ECO:0000256" key="1">
    <source>
        <dbReference type="SAM" id="Phobius"/>
    </source>
</evidence>
<dbReference type="Proteomes" id="UP000308199">
    <property type="component" value="Unassembled WGS sequence"/>
</dbReference>
<protein>
    <submittedName>
        <fullName evidence="2">Uncharacterized protein</fullName>
    </submittedName>
</protein>
<keyword evidence="3" id="KW-1185">Reference proteome</keyword>
<reference evidence="2 3" key="1">
    <citation type="submission" date="2019-02" db="EMBL/GenBank/DDBJ databases">
        <title>Genome sequencing of the rare red list fungi Phellinidium pouzarii.</title>
        <authorList>
            <person name="Buettner E."/>
            <person name="Kellner H."/>
        </authorList>
    </citation>
    <scope>NUCLEOTIDE SEQUENCE [LARGE SCALE GENOMIC DNA]</scope>
    <source>
        <strain evidence="2 3">DSM 108285</strain>
    </source>
</reference>
<organism evidence="2 3">
    <name type="scientific">Phellinidium pouzarii</name>
    <dbReference type="NCBI Taxonomy" id="167371"/>
    <lineage>
        <taxon>Eukaryota</taxon>
        <taxon>Fungi</taxon>
        <taxon>Dikarya</taxon>
        <taxon>Basidiomycota</taxon>
        <taxon>Agaricomycotina</taxon>
        <taxon>Agaricomycetes</taxon>
        <taxon>Hymenochaetales</taxon>
        <taxon>Hymenochaetaceae</taxon>
        <taxon>Phellinidium</taxon>
    </lineage>
</organism>
<name>A0A4S4K6T0_9AGAM</name>
<sequence length="378" mass="42732">AQQMAVYDMAWISRTFDLYVLDFITFIFAYMAFFPVLGAQFALLPGLASFLYLNEVVVFVDILVTLALVYRKLFYRGGSSSLSVGEYQIPLNWICPYIPPTIPGMAFDVSYLDGGKRMVASVVLEPICGSFAFRLLDISTKHISDYKPLPSFGIFTDFDIFYFYGTKDTYALICLGITPGRNMYELLTFSVGGTTIYEYDFEDLGDEYEYEFDYEGSEYEYDYDYDCRYDFEPEYEYENGYGHDSSIVVAMVGRRFNMHGDLSNALVLSSKKHRPIVTRKVTGLIEMSPTYPLFRTLTSNAHWNPTDVCLRTPALEYTSDMTVIVRPRKKTHRGCRKRGRGGKGKKVAVNSVVVPAVLDASTSAVASSYTGDLSESLS</sequence>
<keyword evidence="1" id="KW-1133">Transmembrane helix</keyword>